<dbReference type="EMBL" id="RJKE01000001">
    <property type="protein sequence ID" value="ROO91349.1"/>
    <property type="molecule type" value="Genomic_DNA"/>
</dbReference>
<comment type="caution">
    <text evidence="2">The sequence shown here is derived from an EMBL/GenBank/DDBJ whole genome shotgun (WGS) entry which is preliminary data.</text>
</comment>
<evidence type="ECO:0000313" key="3">
    <source>
        <dbReference type="Proteomes" id="UP000272400"/>
    </source>
</evidence>
<keyword evidence="3" id="KW-1185">Reference proteome</keyword>
<feature type="compositionally biased region" description="Basic and acidic residues" evidence="1">
    <location>
        <begin position="104"/>
        <end position="114"/>
    </location>
</feature>
<reference evidence="2 3" key="1">
    <citation type="submission" date="2018-11" db="EMBL/GenBank/DDBJ databases">
        <title>Sequencing the genomes of 1000 actinobacteria strains.</title>
        <authorList>
            <person name="Klenk H.-P."/>
        </authorList>
    </citation>
    <scope>NUCLEOTIDE SEQUENCE [LARGE SCALE GENOMIC DNA]</scope>
    <source>
        <strain evidence="2 3">DSM 44254</strain>
    </source>
</reference>
<sequence length="144" mass="16421">MVAWETTSYREALAREAVVLYARTVLIAWHGKKTWRSTRKHVPLALLHQLAEGDIPTSVLHAMDRPTAVRAWILQAVQDMANLRQSTTAARPVICHHGGPILPHRPDRPTDRSTRRTRGRSSRPERSAQRATPSDRLPRHPRRP</sequence>
<dbReference type="RefSeq" id="WP_246053343.1">
    <property type="nucleotide sequence ID" value="NZ_RJKE01000001.1"/>
</dbReference>
<name>A0A3N1DCX9_9ACTN</name>
<dbReference type="Proteomes" id="UP000272400">
    <property type="component" value="Unassembled WGS sequence"/>
</dbReference>
<accession>A0A3N1DCX9</accession>
<protein>
    <submittedName>
        <fullName evidence="2">Uncharacterized protein</fullName>
    </submittedName>
</protein>
<feature type="non-terminal residue" evidence="2">
    <location>
        <position position="144"/>
    </location>
</feature>
<evidence type="ECO:0000256" key="1">
    <source>
        <dbReference type="SAM" id="MobiDB-lite"/>
    </source>
</evidence>
<proteinExistence type="predicted"/>
<gene>
    <name evidence="2" type="ORF">EDD29_9104</name>
</gene>
<organism evidence="2 3">
    <name type="scientific">Actinocorallia herbida</name>
    <dbReference type="NCBI Taxonomy" id="58109"/>
    <lineage>
        <taxon>Bacteria</taxon>
        <taxon>Bacillati</taxon>
        <taxon>Actinomycetota</taxon>
        <taxon>Actinomycetes</taxon>
        <taxon>Streptosporangiales</taxon>
        <taxon>Thermomonosporaceae</taxon>
        <taxon>Actinocorallia</taxon>
    </lineage>
</organism>
<dbReference type="AlphaFoldDB" id="A0A3N1DCX9"/>
<evidence type="ECO:0000313" key="2">
    <source>
        <dbReference type="EMBL" id="ROO91349.1"/>
    </source>
</evidence>
<feature type="region of interest" description="Disordered" evidence="1">
    <location>
        <begin position="91"/>
        <end position="144"/>
    </location>
</feature>